<evidence type="ECO:0000313" key="5">
    <source>
        <dbReference type="Proteomes" id="UP001152888"/>
    </source>
</evidence>
<evidence type="ECO:0000259" key="3">
    <source>
        <dbReference type="Pfam" id="PF22123"/>
    </source>
</evidence>
<dbReference type="InterPro" id="IPR037998">
    <property type="entry name" value="Exu"/>
</dbReference>
<dbReference type="InterPro" id="IPR054362">
    <property type="entry name" value="Exu_RNase_H-like"/>
</dbReference>
<dbReference type="AlphaFoldDB" id="A0A9P0KTI6"/>
<dbReference type="GO" id="GO:0042803">
    <property type="term" value="F:protein homodimerization activity"/>
    <property type="evidence" value="ECO:0007669"/>
    <property type="project" value="InterPro"/>
</dbReference>
<comment type="caution">
    <text evidence="4">The sequence shown here is derived from an EMBL/GenBank/DDBJ whole genome shotgun (WGS) entry which is preliminary data.</text>
</comment>
<dbReference type="InterPro" id="IPR040941">
    <property type="entry name" value="SAM_Exu"/>
</dbReference>
<dbReference type="EMBL" id="CAKOFQ010006870">
    <property type="protein sequence ID" value="CAH1978139.1"/>
    <property type="molecule type" value="Genomic_DNA"/>
</dbReference>
<dbReference type="GO" id="GO:0045450">
    <property type="term" value="P:bicoid mRNA localization"/>
    <property type="evidence" value="ECO:0007669"/>
    <property type="project" value="InterPro"/>
</dbReference>
<feature type="region of interest" description="Disordered" evidence="1">
    <location>
        <begin position="361"/>
        <end position="451"/>
    </location>
</feature>
<feature type="domain" description="Exuperantia SAM-like" evidence="2">
    <location>
        <begin position="271"/>
        <end position="343"/>
    </location>
</feature>
<evidence type="ECO:0000256" key="1">
    <source>
        <dbReference type="SAM" id="MobiDB-lite"/>
    </source>
</evidence>
<feature type="compositionally biased region" description="Polar residues" evidence="1">
    <location>
        <begin position="1"/>
        <end position="17"/>
    </location>
</feature>
<evidence type="ECO:0000313" key="4">
    <source>
        <dbReference type="EMBL" id="CAH1978139.1"/>
    </source>
</evidence>
<organism evidence="4 5">
    <name type="scientific">Acanthoscelides obtectus</name>
    <name type="common">Bean weevil</name>
    <name type="synonym">Bruchus obtectus</name>
    <dbReference type="NCBI Taxonomy" id="200917"/>
    <lineage>
        <taxon>Eukaryota</taxon>
        <taxon>Metazoa</taxon>
        <taxon>Ecdysozoa</taxon>
        <taxon>Arthropoda</taxon>
        <taxon>Hexapoda</taxon>
        <taxon>Insecta</taxon>
        <taxon>Pterygota</taxon>
        <taxon>Neoptera</taxon>
        <taxon>Endopterygota</taxon>
        <taxon>Coleoptera</taxon>
        <taxon>Polyphaga</taxon>
        <taxon>Cucujiformia</taxon>
        <taxon>Chrysomeloidea</taxon>
        <taxon>Chrysomelidae</taxon>
        <taxon>Bruchinae</taxon>
        <taxon>Bruchini</taxon>
        <taxon>Acanthoscelides</taxon>
    </lineage>
</organism>
<name>A0A9P0KTI6_ACAOB</name>
<feature type="domain" description="Exuperantia RNAse H-like" evidence="3">
    <location>
        <begin position="33"/>
        <end position="192"/>
    </location>
</feature>
<proteinExistence type="predicted"/>
<feature type="region of interest" description="Disordered" evidence="1">
    <location>
        <begin position="1"/>
        <end position="23"/>
    </location>
</feature>
<dbReference type="PANTHER" id="PTHR12384">
    <property type="entry name" value="MATERNAL PROTEIN EXUPERANTIA"/>
    <property type="match status" value="1"/>
</dbReference>
<feature type="compositionally biased region" description="Basic and acidic residues" evidence="1">
    <location>
        <begin position="397"/>
        <end position="425"/>
    </location>
</feature>
<dbReference type="Pfam" id="PF22123">
    <property type="entry name" value="Exu_RNase_H_like"/>
    <property type="match status" value="1"/>
</dbReference>
<dbReference type="OrthoDB" id="8251179at2759"/>
<dbReference type="Pfam" id="PF18609">
    <property type="entry name" value="SAM_Exu"/>
    <property type="match status" value="1"/>
</dbReference>
<evidence type="ECO:0008006" key="6">
    <source>
        <dbReference type="Google" id="ProtNLM"/>
    </source>
</evidence>
<keyword evidence="5" id="KW-1185">Reference proteome</keyword>
<feature type="compositionally biased region" description="Polar residues" evidence="1">
    <location>
        <begin position="386"/>
        <end position="396"/>
    </location>
</feature>
<dbReference type="InterPro" id="IPR012337">
    <property type="entry name" value="RNaseH-like_sf"/>
</dbReference>
<dbReference type="PANTHER" id="PTHR12384:SF2">
    <property type="entry name" value="MATERNAL PROTEIN EXUPERANTIA"/>
    <property type="match status" value="1"/>
</dbReference>
<dbReference type="SUPFAM" id="SSF53098">
    <property type="entry name" value="Ribonuclease H-like"/>
    <property type="match status" value="1"/>
</dbReference>
<dbReference type="Proteomes" id="UP001152888">
    <property type="component" value="Unassembled WGS sequence"/>
</dbReference>
<protein>
    <recommendedName>
        <fullName evidence="6">Maternal protein exuperantia</fullName>
    </recommendedName>
</protein>
<dbReference type="GO" id="GO:0003723">
    <property type="term" value="F:RNA binding"/>
    <property type="evidence" value="ECO:0007669"/>
    <property type="project" value="InterPro"/>
</dbReference>
<sequence length="451" mass="50616">MVQQDTTNSLDESSSAVMTIPDNPAKGIPEGKYRLVGWGIDTTGRRLIDEIIQIAAYTPDSKFSQYIMPFADINPIYIHRHGIKVINTIRYRRLRDLNANQFVKTKSEISALQDFLQWLETVKTDDVDGLILIYYEVRKASPSMLLESLRRHQLIDRFSMVVKGFCNGFNIVQAKCANTTKSFNLRVMSKVLLNKEDGSFNNAVDRAVASFDIASHLAQSEREELEKPASGMTGFERHLIQFICPYSNAIDDEEEEIRSFKVLLERQNTFRPVFGALLRASSSERQHASHLRRLLAENDINYDKLKIAYDESAKEGLEKIIKAGVPNGEEKDIEELLNILDCFFDPSKKAVQPKAGISARFYRPMGGRNNNRKRRSFNRNKNGGSESRSSPNSKEANATERSSDESSPRADHEAGGGDGGKKTEVIRAGTPESPVKTAKPPQAQPQEVAAK</sequence>
<evidence type="ECO:0000259" key="2">
    <source>
        <dbReference type="Pfam" id="PF18609"/>
    </source>
</evidence>
<reference evidence="4" key="1">
    <citation type="submission" date="2022-03" db="EMBL/GenBank/DDBJ databases">
        <authorList>
            <person name="Sayadi A."/>
        </authorList>
    </citation>
    <scope>NUCLEOTIDE SEQUENCE</scope>
</reference>
<gene>
    <name evidence="4" type="ORF">ACAOBT_LOCUS13100</name>
</gene>
<accession>A0A9P0KTI6</accession>